<comment type="cofactor">
    <cofactor evidence="1 9">
        <name>heme</name>
        <dbReference type="ChEBI" id="CHEBI:30413"/>
    </cofactor>
</comment>
<sequence length="582" mass="67806">MAIFIGNLNCLLNQYSTTIIESQSWEKLLSITTTSFIVSSSSLIKYMILISLFAFIIISIVRRQYQLVSIVNKIPGPPVNPWVPWLGHAYIVLDLDRCHYQHGTYALIYQMVSSVNKIYQQEGICRMWIGLKPLVLLYRPDDVEVILNSNTLTQKSAEYRFLNSWLGEGLVTSGRQKWRSRRKILTPAFHFRIIEDFLPIINEQSNILVAKLNRLTTNANNDTIEMDVVPIITLCMLDIICETAMGVKLNLQANSNHEYVEALYNISRIFLIRLMRPWLWPNITFNISSYGRLFNRSVEQTKNFTMKVIKERRNEWMKFLSNHNHNDDEHESMVDDFDMIKTSKFFKNSNRLAFLDLLLQHHLVTKKLTLEDLREEVDTFMFAGHDTTSHAISWTLYMLGIHQDIQQKVRDEIDMVFDCSESNIDLSIDEIKQLKYLDCVIKEVQRIYPTAPFIGRDLSEDTKINGYIIPKGTTVGIFTYVLHRDPEIYPEPEKFLPERFLPENCSGRHPFSFIPFSAGPRNCIGQKFAMNEVKIVIAKIIRHFYLRSIDPRDKLVIVGEMILRSINGLKISFIQRKLEQTK</sequence>
<evidence type="ECO:0000256" key="3">
    <source>
        <dbReference type="ARBA" id="ARBA00010617"/>
    </source>
</evidence>
<keyword evidence="7 10" id="KW-0503">Monooxygenase</keyword>
<evidence type="ECO:0000256" key="9">
    <source>
        <dbReference type="PIRSR" id="PIRSR602401-1"/>
    </source>
</evidence>
<organism evidence="12 13">
    <name type="scientific">Dermatophagoides farinae</name>
    <name type="common">American house dust mite</name>
    <dbReference type="NCBI Taxonomy" id="6954"/>
    <lineage>
        <taxon>Eukaryota</taxon>
        <taxon>Metazoa</taxon>
        <taxon>Ecdysozoa</taxon>
        <taxon>Arthropoda</taxon>
        <taxon>Chelicerata</taxon>
        <taxon>Arachnida</taxon>
        <taxon>Acari</taxon>
        <taxon>Acariformes</taxon>
        <taxon>Sarcoptiformes</taxon>
        <taxon>Astigmata</taxon>
        <taxon>Psoroptidia</taxon>
        <taxon>Analgoidea</taxon>
        <taxon>Pyroglyphidae</taxon>
        <taxon>Dermatophagoidinae</taxon>
        <taxon>Dermatophagoides</taxon>
    </lineage>
</organism>
<dbReference type="CDD" id="cd20628">
    <property type="entry name" value="CYP4"/>
    <property type="match status" value="1"/>
</dbReference>
<dbReference type="InterPro" id="IPR050196">
    <property type="entry name" value="Cytochrome_P450_Monoox"/>
</dbReference>
<dbReference type="Gene3D" id="1.10.630.10">
    <property type="entry name" value="Cytochrome P450"/>
    <property type="match status" value="1"/>
</dbReference>
<name>A0A922HWV9_DERFA</name>
<accession>A0A922HWV9</accession>
<dbReference type="GO" id="GO:0016705">
    <property type="term" value="F:oxidoreductase activity, acting on paired donors, with incorporation or reduction of molecular oxygen"/>
    <property type="evidence" value="ECO:0007669"/>
    <property type="project" value="InterPro"/>
</dbReference>
<keyword evidence="5" id="KW-0256">Endoplasmic reticulum</keyword>
<keyword evidence="4 9" id="KW-0349">Heme</keyword>
<dbReference type="GO" id="GO:0005506">
    <property type="term" value="F:iron ion binding"/>
    <property type="evidence" value="ECO:0007669"/>
    <property type="project" value="InterPro"/>
</dbReference>
<evidence type="ECO:0000256" key="4">
    <source>
        <dbReference type="ARBA" id="ARBA00022617"/>
    </source>
</evidence>
<comment type="caution">
    <text evidence="12">The sequence shown here is derived from an EMBL/GenBank/DDBJ whole genome shotgun (WGS) entry which is preliminary data.</text>
</comment>
<comment type="subcellular location">
    <subcellularLocation>
        <location evidence="2">Endoplasmic reticulum membrane</location>
    </subcellularLocation>
</comment>
<keyword evidence="11" id="KW-1133">Transmembrane helix</keyword>
<dbReference type="PRINTS" id="PR00385">
    <property type="entry name" value="P450"/>
</dbReference>
<evidence type="ECO:0000313" key="13">
    <source>
        <dbReference type="Proteomes" id="UP000790347"/>
    </source>
</evidence>
<evidence type="ECO:0000256" key="5">
    <source>
        <dbReference type="ARBA" id="ARBA00022824"/>
    </source>
</evidence>
<keyword evidence="8 11" id="KW-0472">Membrane</keyword>
<reference evidence="12" key="2">
    <citation type="journal article" date="2022" name="Res Sq">
        <title>Comparative Genomics Reveals Insights into the Divergent Evolution of Astigmatic Mites and Household Pest Adaptations.</title>
        <authorList>
            <person name="Xiong Q."/>
            <person name="Wan A.T.-Y."/>
            <person name="Liu X.-Y."/>
            <person name="Fung C.S.-H."/>
            <person name="Xiao X."/>
            <person name="Malainual N."/>
            <person name="Hou J."/>
            <person name="Wang L."/>
            <person name="Wang M."/>
            <person name="Yang K."/>
            <person name="Cui Y."/>
            <person name="Leung E."/>
            <person name="Nong W."/>
            <person name="Shin S.-K."/>
            <person name="Au S."/>
            <person name="Jeong K.Y."/>
            <person name="Chew F.T."/>
            <person name="Hui J."/>
            <person name="Leung T.F."/>
            <person name="Tungtrongchitr A."/>
            <person name="Zhong N."/>
            <person name="Liu Z."/>
            <person name="Tsui S."/>
        </authorList>
    </citation>
    <scope>NUCLEOTIDE SEQUENCE</scope>
    <source>
        <strain evidence="12">Derf</strain>
        <tissue evidence="12">Whole organism</tissue>
    </source>
</reference>
<dbReference type="GO" id="GO:0004497">
    <property type="term" value="F:monooxygenase activity"/>
    <property type="evidence" value="ECO:0007669"/>
    <property type="project" value="UniProtKB-KW"/>
</dbReference>
<dbReference type="AlphaFoldDB" id="A0A922HWV9"/>
<feature type="binding site" description="axial binding residue" evidence="9">
    <location>
        <position position="523"/>
    </location>
    <ligand>
        <name>heme</name>
        <dbReference type="ChEBI" id="CHEBI:30413"/>
    </ligand>
    <ligandPart>
        <name>Fe</name>
        <dbReference type="ChEBI" id="CHEBI:18248"/>
    </ligandPart>
</feature>
<evidence type="ECO:0000256" key="2">
    <source>
        <dbReference type="ARBA" id="ARBA00004586"/>
    </source>
</evidence>
<reference evidence="12" key="1">
    <citation type="submission" date="2013-05" db="EMBL/GenBank/DDBJ databases">
        <authorList>
            <person name="Yim A.K.Y."/>
            <person name="Chan T.F."/>
            <person name="Ji K.M."/>
            <person name="Liu X.Y."/>
            <person name="Zhou J.W."/>
            <person name="Li R.Q."/>
            <person name="Yang K.Y."/>
            <person name="Li J."/>
            <person name="Li M."/>
            <person name="Law P.T.W."/>
            <person name="Wu Y.L."/>
            <person name="Cai Z.L."/>
            <person name="Qin H."/>
            <person name="Bao Y."/>
            <person name="Leung R.K.K."/>
            <person name="Ng P.K.S."/>
            <person name="Zou J."/>
            <person name="Zhong X.J."/>
            <person name="Ran P.X."/>
            <person name="Zhong N.S."/>
            <person name="Liu Z.G."/>
            <person name="Tsui S.K.W."/>
        </authorList>
    </citation>
    <scope>NUCLEOTIDE SEQUENCE</scope>
    <source>
        <strain evidence="12">Derf</strain>
        <tissue evidence="12">Whole organism</tissue>
    </source>
</reference>
<dbReference type="SUPFAM" id="SSF48264">
    <property type="entry name" value="Cytochrome P450"/>
    <property type="match status" value="1"/>
</dbReference>
<evidence type="ECO:0000313" key="12">
    <source>
        <dbReference type="EMBL" id="KAH9511860.1"/>
    </source>
</evidence>
<keyword evidence="13" id="KW-1185">Reference proteome</keyword>
<dbReference type="GO" id="GO:0020037">
    <property type="term" value="F:heme binding"/>
    <property type="evidence" value="ECO:0007669"/>
    <property type="project" value="InterPro"/>
</dbReference>
<evidence type="ECO:0000256" key="7">
    <source>
        <dbReference type="ARBA" id="ARBA00023033"/>
    </source>
</evidence>
<protein>
    <submittedName>
        <fullName evidence="12">Cytochrome P450 4V2</fullName>
    </submittedName>
</protein>
<dbReference type="GO" id="GO:0005789">
    <property type="term" value="C:endoplasmic reticulum membrane"/>
    <property type="evidence" value="ECO:0007669"/>
    <property type="project" value="UniProtKB-SubCell"/>
</dbReference>
<dbReference type="InterPro" id="IPR036396">
    <property type="entry name" value="Cyt_P450_sf"/>
</dbReference>
<dbReference type="Pfam" id="PF00067">
    <property type="entry name" value="p450"/>
    <property type="match status" value="1"/>
</dbReference>
<keyword evidence="6 9" id="KW-0408">Iron</keyword>
<proteinExistence type="inferred from homology"/>
<dbReference type="InterPro" id="IPR002401">
    <property type="entry name" value="Cyt_P450_E_grp-I"/>
</dbReference>
<keyword evidence="9 10" id="KW-0479">Metal-binding</keyword>
<dbReference type="PROSITE" id="PS00086">
    <property type="entry name" value="CYTOCHROME_P450"/>
    <property type="match status" value="1"/>
</dbReference>
<dbReference type="Proteomes" id="UP000790347">
    <property type="component" value="Unassembled WGS sequence"/>
</dbReference>
<feature type="transmembrane region" description="Helical" evidence="11">
    <location>
        <begin position="43"/>
        <end position="61"/>
    </location>
</feature>
<dbReference type="PANTHER" id="PTHR24291:SF189">
    <property type="entry name" value="CYTOCHROME P450 4C3-RELATED"/>
    <property type="match status" value="1"/>
</dbReference>
<evidence type="ECO:0000256" key="11">
    <source>
        <dbReference type="SAM" id="Phobius"/>
    </source>
</evidence>
<dbReference type="EMBL" id="ASGP02000004">
    <property type="protein sequence ID" value="KAH9511860.1"/>
    <property type="molecule type" value="Genomic_DNA"/>
</dbReference>
<dbReference type="PRINTS" id="PR00463">
    <property type="entry name" value="EP450I"/>
</dbReference>
<keyword evidence="11" id="KW-0812">Transmembrane</keyword>
<evidence type="ECO:0000256" key="10">
    <source>
        <dbReference type="RuleBase" id="RU000461"/>
    </source>
</evidence>
<evidence type="ECO:0000256" key="8">
    <source>
        <dbReference type="ARBA" id="ARBA00023136"/>
    </source>
</evidence>
<evidence type="ECO:0000256" key="1">
    <source>
        <dbReference type="ARBA" id="ARBA00001971"/>
    </source>
</evidence>
<dbReference type="InterPro" id="IPR017972">
    <property type="entry name" value="Cyt_P450_CS"/>
</dbReference>
<gene>
    <name evidence="12" type="primary">CYP4V2_5</name>
    <name evidence="12" type="ORF">DERF_010285</name>
</gene>
<evidence type="ECO:0000256" key="6">
    <source>
        <dbReference type="ARBA" id="ARBA00023004"/>
    </source>
</evidence>
<keyword evidence="10" id="KW-0560">Oxidoreductase</keyword>
<dbReference type="PANTHER" id="PTHR24291">
    <property type="entry name" value="CYTOCHROME P450 FAMILY 4"/>
    <property type="match status" value="1"/>
</dbReference>
<comment type="similarity">
    <text evidence="3 10">Belongs to the cytochrome P450 family.</text>
</comment>
<dbReference type="InterPro" id="IPR001128">
    <property type="entry name" value="Cyt_P450"/>
</dbReference>